<feature type="compositionally biased region" description="Polar residues" evidence="2">
    <location>
        <begin position="949"/>
        <end position="960"/>
    </location>
</feature>
<dbReference type="PANTHER" id="PTHR39063:SF1">
    <property type="entry name" value="OFD1 CENTRIOLE AND CENTRIOLAR SATELLITE PROTEIN"/>
    <property type="match status" value="1"/>
</dbReference>
<evidence type="ECO:0000256" key="2">
    <source>
        <dbReference type="SAM" id="MobiDB-lite"/>
    </source>
</evidence>
<feature type="coiled-coil region" evidence="1">
    <location>
        <begin position="480"/>
        <end position="647"/>
    </location>
</feature>
<dbReference type="InterPro" id="IPR055289">
    <property type="entry name" value="OFD1"/>
</dbReference>
<dbReference type="Pfam" id="PF16045">
    <property type="entry name" value="LisH_2"/>
    <property type="match status" value="1"/>
</dbReference>
<organism evidence="3 4">
    <name type="scientific">Phrynosoma platyrhinos</name>
    <name type="common">Desert horned lizard</name>
    <dbReference type="NCBI Taxonomy" id="52577"/>
    <lineage>
        <taxon>Eukaryota</taxon>
        <taxon>Metazoa</taxon>
        <taxon>Chordata</taxon>
        <taxon>Craniata</taxon>
        <taxon>Vertebrata</taxon>
        <taxon>Euteleostomi</taxon>
        <taxon>Lepidosauria</taxon>
        <taxon>Squamata</taxon>
        <taxon>Bifurcata</taxon>
        <taxon>Unidentata</taxon>
        <taxon>Episquamata</taxon>
        <taxon>Toxicofera</taxon>
        <taxon>Iguania</taxon>
        <taxon>Phrynosomatidae</taxon>
        <taxon>Phrynosomatinae</taxon>
        <taxon>Phrynosoma</taxon>
    </lineage>
</organism>
<evidence type="ECO:0000313" key="4">
    <source>
        <dbReference type="Proteomes" id="UP000826234"/>
    </source>
</evidence>
<dbReference type="InterPro" id="IPR006594">
    <property type="entry name" value="LisH"/>
</dbReference>
<feature type="compositionally biased region" description="Basic and acidic residues" evidence="2">
    <location>
        <begin position="887"/>
        <end position="899"/>
    </location>
</feature>
<proteinExistence type="predicted"/>
<evidence type="ECO:0000313" key="3">
    <source>
        <dbReference type="EMBL" id="KAH0624694.1"/>
    </source>
</evidence>
<keyword evidence="4" id="KW-1185">Reference proteome</keyword>
<sequence length="1113" mass="126871">MMAAIRHTMVAGPLHITGEGDSAEADTRMAPLCTPKMAVPILMAKMVAPTSQAEENETASAIIGAVQEEEGPSAIPGILAAVENRCAVRLASEGILMSANEFKVLSQDELRKRLYQTFKNRGVLDTLKTHLRNQLIHELMNPVLSGEIQPQAVSNECSSLIIGASNSLVADHLRRCGYEYSLSVFYPETGLEKDKELTMEDLLQLIRINPKTDLYKTLVSASKKDNTKGFLIQILTELTEHSLNKENCSIGTQTSTMLGKESLAEKLQLIDKQFADLYPQRHLSESFQVKLADYRKEIEQQLQAEMSQKLEHFREVEIAKIKMDERARSQKEISELRREFEKAHQAKSEALTSRERNAIERLQKQQEIDAREIYLQRQSLLKDIETIRTREAELKQRMEAFDLAQKLQESKNKTVEEALHHREMAVKNIEETYDQKLKNDLLKYQLELKEEYLLRTKKITEDERKHKEKAMLLHEQTISLNSKKEEFQQAVSRVKALELELDSVKAEILLLSKQNQLLTEKLEGCSDYPTLKEEKMEFQVHNKLLKQQLEEAHNENLQLRNKLSQPSSEYLILQTELKRVEHARKLEREESEAHKQLLEKQLQNEVDHCLQLKSQLSECENTIRKLKSQMEDLKLQLKQTQTALENEVYRNPKPSLVDRSVIDLIDDKTVPHDIYGDGALLKMHPLTDTIRMGNAVTPSHHHHIQRSSSSLDSDLEFVANTKARIKELEREAEHLEEAYRNYQHRAIQNTVGSGKTPSSSPLPNDFTVVSGQRRWVAQGDLYSQELPVHYQKSKSYNWTPGNGDCLKVNLTPPQKRTVASRRLSSTPVPKAKKNISNKLFSEDPGGSSLAAPLQNADQPLSPIPRTGDRLSPESVSNISASSSPAPSEKKLSLHQEKDANQNSNDSADPEKHLSKDTGNHDSASEDQEDIPEQLKSSVSHPSGDVVSGNHVSDSVPETGTSQQDKSEAKAKASEKQRHLEEQQEEAEKKWDEWQDQEELRQRERQKAFEKEQGELEKVCVQESVEANEKKPYEEVTSLETNIPKYDEHDGVDSPNPLEKYMKIIQQNQEQEFVHKNSKNEEADTPSERLPDSEREDSFSAAGTLHEEPDEDFW</sequence>
<reference evidence="3 4" key="1">
    <citation type="journal article" date="2022" name="Gigascience">
        <title>A chromosome-level genome assembly and annotation of the desert horned lizard, Phrynosoma platyrhinos, provides insight into chromosomal rearrangements among reptiles.</title>
        <authorList>
            <person name="Koochekian N."/>
            <person name="Ascanio A."/>
            <person name="Farleigh K."/>
            <person name="Card D.C."/>
            <person name="Schield D.R."/>
            <person name="Castoe T.A."/>
            <person name="Jezkova T."/>
        </authorList>
    </citation>
    <scope>NUCLEOTIDE SEQUENCE [LARGE SCALE GENOMIC DNA]</scope>
    <source>
        <strain evidence="3">NK-2021</strain>
    </source>
</reference>
<feature type="region of interest" description="Disordered" evidence="2">
    <location>
        <begin position="809"/>
        <end position="1113"/>
    </location>
</feature>
<accession>A0ABQ7T5A3</accession>
<dbReference type="EMBL" id="JAIPUX010001232">
    <property type="protein sequence ID" value="KAH0624694.1"/>
    <property type="molecule type" value="Genomic_DNA"/>
</dbReference>
<feature type="coiled-coil region" evidence="1">
    <location>
        <begin position="718"/>
        <end position="745"/>
    </location>
</feature>
<comment type="caution">
    <text evidence="3">The sequence shown here is derived from an EMBL/GenBank/DDBJ whole genome shotgun (WGS) entry which is preliminary data.</text>
</comment>
<protein>
    <recommendedName>
        <fullName evidence="5">LisH domain-containing protein</fullName>
    </recommendedName>
</protein>
<feature type="compositionally biased region" description="Basic and acidic residues" evidence="2">
    <location>
        <begin position="1071"/>
        <end position="1097"/>
    </location>
</feature>
<dbReference type="SMART" id="SM00667">
    <property type="entry name" value="LisH"/>
    <property type="match status" value="1"/>
</dbReference>
<evidence type="ECO:0008006" key="5">
    <source>
        <dbReference type="Google" id="ProtNLM"/>
    </source>
</evidence>
<gene>
    <name evidence="3" type="ORF">JD844_032410</name>
</gene>
<dbReference type="Proteomes" id="UP000826234">
    <property type="component" value="Unassembled WGS sequence"/>
</dbReference>
<feature type="compositionally biased region" description="Basic and acidic residues" evidence="2">
    <location>
        <begin position="908"/>
        <end position="923"/>
    </location>
</feature>
<feature type="compositionally biased region" description="Basic and acidic residues" evidence="2">
    <location>
        <begin position="964"/>
        <end position="1019"/>
    </location>
</feature>
<dbReference type="PANTHER" id="PTHR39063">
    <property type="entry name" value="ORAL-FACIAL-DIGITAL SYNDROME 1 PROTEIN HOMOLOG"/>
    <property type="match status" value="1"/>
</dbReference>
<name>A0ABQ7T5A3_PHRPL</name>
<dbReference type="PROSITE" id="PS50896">
    <property type="entry name" value="LISH"/>
    <property type="match status" value="1"/>
</dbReference>
<feature type="coiled-coil region" evidence="1">
    <location>
        <begin position="319"/>
        <end position="346"/>
    </location>
</feature>
<evidence type="ECO:0000256" key="1">
    <source>
        <dbReference type="SAM" id="Coils"/>
    </source>
</evidence>
<keyword evidence="1" id="KW-0175">Coiled coil</keyword>
<feature type="compositionally biased region" description="Low complexity" evidence="2">
    <location>
        <begin position="872"/>
        <end position="886"/>
    </location>
</feature>